<gene>
    <name evidence="3" type="ORF">ITX44_17945</name>
</gene>
<dbReference type="EMBL" id="JADKYB010000009">
    <property type="protein sequence ID" value="MBM9506402.1"/>
    <property type="molecule type" value="Genomic_DNA"/>
</dbReference>
<dbReference type="InterPro" id="IPR043763">
    <property type="entry name" value="DUF5709"/>
</dbReference>
<sequence>MPDEELMGDEVYQPDGSEVQDDEGLLDPQDTLLDRGVEDAEDEGYSPPERPLAVNRYGVTAREQREGESLDQLLAEEEPDVEPYAGDGVGDSLADGELLDPEAGEYRSGRLVSHDPAVPLAPGEEADLWATDVGISGGAASAEEAAMHVVADPQAAEYDQDF</sequence>
<feature type="domain" description="DUF5709" evidence="2">
    <location>
        <begin position="102"/>
        <end position="152"/>
    </location>
</feature>
<organism evidence="3 4">
    <name type="scientific">Actinacidiphila acididurans</name>
    <dbReference type="NCBI Taxonomy" id="2784346"/>
    <lineage>
        <taxon>Bacteria</taxon>
        <taxon>Bacillati</taxon>
        <taxon>Actinomycetota</taxon>
        <taxon>Actinomycetes</taxon>
        <taxon>Kitasatosporales</taxon>
        <taxon>Streptomycetaceae</taxon>
        <taxon>Actinacidiphila</taxon>
    </lineage>
</organism>
<dbReference type="RefSeq" id="WP_205358281.1">
    <property type="nucleotide sequence ID" value="NZ_JADKYB010000009.1"/>
</dbReference>
<evidence type="ECO:0000256" key="1">
    <source>
        <dbReference type="SAM" id="MobiDB-lite"/>
    </source>
</evidence>
<accession>A0ABS2TST9</accession>
<dbReference type="Proteomes" id="UP000749040">
    <property type="component" value="Unassembled WGS sequence"/>
</dbReference>
<proteinExistence type="predicted"/>
<comment type="caution">
    <text evidence="3">The sequence shown here is derived from an EMBL/GenBank/DDBJ whole genome shotgun (WGS) entry which is preliminary data.</text>
</comment>
<feature type="region of interest" description="Disordered" evidence="1">
    <location>
        <begin position="1"/>
        <end position="58"/>
    </location>
</feature>
<reference evidence="3 4" key="1">
    <citation type="submission" date="2021-01" db="EMBL/GenBank/DDBJ databases">
        <title>Streptomyces acididurans sp. nov., isolated from a peat swamp forest soil.</title>
        <authorList>
            <person name="Chantavorakit T."/>
            <person name="Duangmal K."/>
        </authorList>
    </citation>
    <scope>NUCLEOTIDE SEQUENCE [LARGE SCALE GENOMIC DNA]</scope>
    <source>
        <strain evidence="3 4">KK5PA1</strain>
    </source>
</reference>
<evidence type="ECO:0000259" key="2">
    <source>
        <dbReference type="Pfam" id="PF18970"/>
    </source>
</evidence>
<keyword evidence="4" id="KW-1185">Reference proteome</keyword>
<protein>
    <recommendedName>
        <fullName evidence="2">DUF5709 domain-containing protein</fullName>
    </recommendedName>
</protein>
<evidence type="ECO:0000313" key="3">
    <source>
        <dbReference type="EMBL" id="MBM9506402.1"/>
    </source>
</evidence>
<name>A0ABS2TST9_9ACTN</name>
<dbReference type="Pfam" id="PF18970">
    <property type="entry name" value="DUF5709"/>
    <property type="match status" value="1"/>
</dbReference>
<evidence type="ECO:0000313" key="4">
    <source>
        <dbReference type="Proteomes" id="UP000749040"/>
    </source>
</evidence>